<evidence type="ECO:0000259" key="1">
    <source>
        <dbReference type="PROSITE" id="PS51186"/>
    </source>
</evidence>
<evidence type="ECO:0000313" key="2">
    <source>
        <dbReference type="EMBL" id="MFC4978684.1"/>
    </source>
</evidence>
<dbReference type="RefSeq" id="WP_244300155.1">
    <property type="nucleotide sequence ID" value="NZ_JBHSJE010000002.1"/>
</dbReference>
<dbReference type="InterPro" id="IPR016181">
    <property type="entry name" value="Acyl_CoA_acyltransferase"/>
</dbReference>
<gene>
    <name evidence="2" type="ORF">ACFPL4_09915</name>
</gene>
<feature type="domain" description="N-acetyltransferase" evidence="1">
    <location>
        <begin position="33"/>
        <end position="174"/>
    </location>
</feature>
<evidence type="ECO:0000313" key="3">
    <source>
        <dbReference type="Proteomes" id="UP001595908"/>
    </source>
</evidence>
<dbReference type="EMBL" id="JBHSJE010000002">
    <property type="protein sequence ID" value="MFC4978684.1"/>
    <property type="molecule type" value="Genomic_DNA"/>
</dbReference>
<keyword evidence="3" id="KW-1185">Reference proteome</keyword>
<dbReference type="PROSITE" id="PS51186">
    <property type="entry name" value="GNAT"/>
    <property type="match status" value="1"/>
</dbReference>
<dbReference type="CDD" id="cd04301">
    <property type="entry name" value="NAT_SF"/>
    <property type="match status" value="1"/>
</dbReference>
<dbReference type="Pfam" id="PF00583">
    <property type="entry name" value="Acetyltransf_1"/>
    <property type="match status" value="1"/>
</dbReference>
<dbReference type="GO" id="GO:0016746">
    <property type="term" value="F:acyltransferase activity"/>
    <property type="evidence" value="ECO:0007669"/>
    <property type="project" value="UniProtKB-KW"/>
</dbReference>
<organism evidence="2 3">
    <name type="scientific">Streptomyces atroolivaceus</name>
    <dbReference type="NCBI Taxonomy" id="66869"/>
    <lineage>
        <taxon>Bacteria</taxon>
        <taxon>Bacillati</taxon>
        <taxon>Actinomycetota</taxon>
        <taxon>Actinomycetes</taxon>
        <taxon>Kitasatosporales</taxon>
        <taxon>Streptomycetaceae</taxon>
        <taxon>Streptomyces</taxon>
    </lineage>
</organism>
<dbReference type="GeneID" id="31233230"/>
<accession>A0ABV9V6K3</accession>
<dbReference type="Gene3D" id="3.40.630.30">
    <property type="match status" value="1"/>
</dbReference>
<sequence>MPDVRWVKLELDVTAFQAARFAPYVERCRDAGIRLTTMAELGDERRWRSLYELNRECSADIPGRGAFHTYDQYVERRLAVPSYDPRGVVIALDGDEWCGMAATSDRRASGHVFNEMTGVRAAYRGRGVALAMKTYGIGFAGLCGVDRVRTVHHPANTGVIAMNRRLGYVDADWD</sequence>
<keyword evidence="2" id="KW-0012">Acyltransferase</keyword>
<keyword evidence="2" id="KW-0808">Transferase</keyword>
<dbReference type="EC" id="2.3.-.-" evidence="2"/>
<reference evidence="3" key="1">
    <citation type="journal article" date="2019" name="Int. J. Syst. Evol. Microbiol.">
        <title>The Global Catalogue of Microorganisms (GCM) 10K type strain sequencing project: providing services to taxonomists for standard genome sequencing and annotation.</title>
        <authorList>
            <consortium name="The Broad Institute Genomics Platform"/>
            <consortium name="The Broad Institute Genome Sequencing Center for Infectious Disease"/>
            <person name="Wu L."/>
            <person name="Ma J."/>
        </authorList>
    </citation>
    <scope>NUCLEOTIDE SEQUENCE [LARGE SCALE GENOMIC DNA]</scope>
    <source>
        <strain evidence="3">ICMP 257</strain>
    </source>
</reference>
<dbReference type="InterPro" id="IPR000182">
    <property type="entry name" value="GNAT_dom"/>
</dbReference>
<name>A0ABV9V6K3_STRAZ</name>
<proteinExistence type="predicted"/>
<dbReference type="Proteomes" id="UP001595908">
    <property type="component" value="Unassembled WGS sequence"/>
</dbReference>
<comment type="caution">
    <text evidence="2">The sequence shown here is derived from an EMBL/GenBank/DDBJ whole genome shotgun (WGS) entry which is preliminary data.</text>
</comment>
<dbReference type="SUPFAM" id="SSF55729">
    <property type="entry name" value="Acyl-CoA N-acyltransferases (Nat)"/>
    <property type="match status" value="1"/>
</dbReference>
<protein>
    <submittedName>
        <fullName evidence="2">GNAT family N-acetyltransferase</fullName>
        <ecNumber evidence="2">2.3.-.-</ecNumber>
    </submittedName>
</protein>